<keyword evidence="1" id="KW-0472">Membrane</keyword>
<evidence type="ECO:0000313" key="2">
    <source>
        <dbReference type="EMBL" id="MCS7478782.1"/>
    </source>
</evidence>
<dbReference type="AlphaFoldDB" id="A0A9X2VLL7"/>
<reference evidence="2" key="1">
    <citation type="submission" date="2022-08" db="EMBL/GenBank/DDBJ databases">
        <authorList>
            <person name="Tistechok S."/>
            <person name="Samborskyy M."/>
            <person name="Roman I."/>
        </authorList>
    </citation>
    <scope>NUCLEOTIDE SEQUENCE</scope>
    <source>
        <strain evidence="2">DSM 103496</strain>
    </source>
</reference>
<keyword evidence="1" id="KW-1133">Transmembrane helix</keyword>
<feature type="transmembrane region" description="Helical" evidence="1">
    <location>
        <begin position="163"/>
        <end position="180"/>
    </location>
</feature>
<keyword evidence="1" id="KW-0812">Transmembrane</keyword>
<feature type="transmembrane region" description="Helical" evidence="1">
    <location>
        <begin position="107"/>
        <end position="126"/>
    </location>
</feature>
<evidence type="ECO:0000256" key="1">
    <source>
        <dbReference type="SAM" id="Phobius"/>
    </source>
</evidence>
<dbReference type="Proteomes" id="UP001141259">
    <property type="component" value="Unassembled WGS sequence"/>
</dbReference>
<keyword evidence="3" id="KW-1185">Reference proteome</keyword>
<dbReference type="InterPro" id="IPR009339">
    <property type="entry name" value="DUF998"/>
</dbReference>
<name>A0A9X2VLL7_9PSEU</name>
<feature type="transmembrane region" description="Helical" evidence="1">
    <location>
        <begin position="82"/>
        <end position="101"/>
    </location>
</feature>
<organism evidence="2 3">
    <name type="scientific">Umezawaea endophytica</name>
    <dbReference type="NCBI Taxonomy" id="1654476"/>
    <lineage>
        <taxon>Bacteria</taxon>
        <taxon>Bacillati</taxon>
        <taxon>Actinomycetota</taxon>
        <taxon>Actinomycetes</taxon>
        <taxon>Pseudonocardiales</taxon>
        <taxon>Pseudonocardiaceae</taxon>
        <taxon>Umezawaea</taxon>
    </lineage>
</organism>
<dbReference type="RefSeq" id="WP_259624295.1">
    <property type="nucleotide sequence ID" value="NZ_JANYMP010000008.1"/>
</dbReference>
<accession>A0A9X2VLL7</accession>
<feature type="transmembrane region" description="Helical" evidence="1">
    <location>
        <begin position="133"/>
        <end position="151"/>
    </location>
</feature>
<dbReference type="Pfam" id="PF06197">
    <property type="entry name" value="DUF998"/>
    <property type="match status" value="1"/>
</dbReference>
<sequence length="196" mass="20334">MNPRWAGLVALVTGVQYLVLEAVAAAAWTTPSYRYAVDYISDLGAAGSPSAAVMNTAFVLQGLGFLVVGLVVAAHVGGPRRYLVAAFTVAHAVGNVLVAAFPSSSGSGLHLVGAVLAIVGGNAAAFAASHGRFRWLGVLPVLGLLCAPLIGRSEFHGLWERGSVYSITLWEIAFGVLLLVNRREPSGRRLGESPAL</sequence>
<proteinExistence type="predicted"/>
<dbReference type="EMBL" id="JANYMP010000008">
    <property type="protein sequence ID" value="MCS7478782.1"/>
    <property type="molecule type" value="Genomic_DNA"/>
</dbReference>
<comment type="caution">
    <text evidence="2">The sequence shown here is derived from an EMBL/GenBank/DDBJ whole genome shotgun (WGS) entry which is preliminary data.</text>
</comment>
<evidence type="ECO:0000313" key="3">
    <source>
        <dbReference type="Proteomes" id="UP001141259"/>
    </source>
</evidence>
<protein>
    <submittedName>
        <fullName evidence="2">DUF998 domain-containing protein</fullName>
    </submittedName>
</protein>
<gene>
    <name evidence="2" type="ORF">NZH93_18135</name>
</gene>
<feature type="transmembrane region" description="Helical" evidence="1">
    <location>
        <begin position="51"/>
        <end position="75"/>
    </location>
</feature>